<keyword evidence="1" id="KW-0732">Signal</keyword>
<dbReference type="STRING" id="679197.HMPREF9336_02164"/>
<proteinExistence type="predicted"/>
<dbReference type="Proteomes" id="UP000004816">
    <property type="component" value="Unassembled WGS sequence"/>
</dbReference>
<evidence type="ECO:0000256" key="1">
    <source>
        <dbReference type="SAM" id="SignalP"/>
    </source>
</evidence>
<gene>
    <name evidence="2" type="ORF">HMPREF9336_02164</name>
</gene>
<keyword evidence="3" id="KW-1185">Reference proteome</keyword>
<comment type="caution">
    <text evidence="2">The sequence shown here is derived from an EMBL/GenBank/DDBJ whole genome shotgun (WGS) entry which is preliminary data.</text>
</comment>
<feature type="signal peptide" evidence="1">
    <location>
        <begin position="1"/>
        <end position="22"/>
    </location>
</feature>
<dbReference type="Gene3D" id="2.60.40.2880">
    <property type="entry name" value="MmpS1-5, C-terminal soluble domain"/>
    <property type="match status" value="1"/>
</dbReference>
<dbReference type="HOGENOM" id="CLU_1814476_0_0_11"/>
<dbReference type="RefSeq" id="WP_021030243.1">
    <property type="nucleotide sequence ID" value="NZ_KI391953.1"/>
</dbReference>
<name>E5XRP2_SEGRC</name>
<sequence>MRATKACQLLGAAAMAASAVYASPTSEAAGGVTYEVSVDDGMTATVKYTKGSAWPGFQPTPENLDKLSGTEKTDGSWTKTVPLGSADWAVLFVYHESGDRAFGVAPHVSCKITFNGKVIDEEDGLIAQCMGPKAREKMPEGS</sequence>
<protein>
    <submittedName>
        <fullName evidence="2">Uncharacterized protein</fullName>
    </submittedName>
</protein>
<evidence type="ECO:0000313" key="3">
    <source>
        <dbReference type="Proteomes" id="UP000004816"/>
    </source>
</evidence>
<accession>E5XRP2</accession>
<organism evidence="2 3">
    <name type="scientific">Segniliparus rugosus (strain ATCC BAA-974 / DSM 45345 / CCUG 50838 / CIP 108380 / JCM 13579 / CDC 945)</name>
    <dbReference type="NCBI Taxonomy" id="679197"/>
    <lineage>
        <taxon>Bacteria</taxon>
        <taxon>Bacillati</taxon>
        <taxon>Actinomycetota</taxon>
        <taxon>Actinomycetes</taxon>
        <taxon>Mycobacteriales</taxon>
        <taxon>Segniliparaceae</taxon>
        <taxon>Segniliparus</taxon>
    </lineage>
</organism>
<dbReference type="EMBL" id="ACZI02000002">
    <property type="protein sequence ID" value="EFV13005.2"/>
    <property type="molecule type" value="Genomic_DNA"/>
</dbReference>
<reference evidence="2 3" key="1">
    <citation type="journal article" date="2011" name="Stand. Genomic Sci.">
        <title>High quality draft genome sequence of Segniliparus rugosus CDC 945(T)= (ATCC BAA-974(T)).</title>
        <authorList>
            <person name="Earl A.M."/>
            <person name="Desjardins C.A."/>
            <person name="Fitzgerald M.G."/>
            <person name="Arachchi H.M."/>
            <person name="Zeng Q."/>
            <person name="Mehta T."/>
            <person name="Griggs A."/>
            <person name="Birren B.W."/>
            <person name="Toney N.C."/>
            <person name="Carr J."/>
            <person name="Posey J."/>
            <person name="Butler W.R."/>
        </authorList>
    </citation>
    <scope>NUCLEOTIDE SEQUENCE [LARGE SCALE GENOMIC DNA]</scope>
    <source>
        <strain evidence="3">ATCC BAA-974 / DSM 45345 / CCUG 50838 / CIP 108380 / JCM 13579 / CDC 945</strain>
    </source>
</reference>
<feature type="chain" id="PRO_5038986837" evidence="1">
    <location>
        <begin position="23"/>
        <end position="142"/>
    </location>
</feature>
<evidence type="ECO:0000313" key="2">
    <source>
        <dbReference type="EMBL" id="EFV13005.2"/>
    </source>
</evidence>
<dbReference type="InterPro" id="IPR038468">
    <property type="entry name" value="MmpS_C"/>
</dbReference>
<dbReference type="AlphaFoldDB" id="E5XRP2"/>